<feature type="domain" description="YqgF/RNase H-like" evidence="6">
    <location>
        <begin position="2"/>
        <end position="105"/>
    </location>
</feature>
<dbReference type="Pfam" id="PF03652">
    <property type="entry name" value="RuvX"/>
    <property type="match status" value="1"/>
</dbReference>
<evidence type="ECO:0000256" key="4">
    <source>
        <dbReference type="ARBA" id="ARBA00022801"/>
    </source>
</evidence>
<dbReference type="Proteomes" id="UP000198558">
    <property type="component" value="Unassembled WGS sequence"/>
</dbReference>
<dbReference type="InterPro" id="IPR006641">
    <property type="entry name" value="YqgF/RNaseH-like_dom"/>
</dbReference>
<dbReference type="AlphaFoldDB" id="A0A1I0EBG5"/>
<keyword evidence="2 5" id="KW-0690">Ribosome biogenesis</keyword>
<dbReference type="HAMAP" id="MF_00651">
    <property type="entry name" value="Nuclease_YqgF"/>
    <property type="match status" value="1"/>
</dbReference>
<evidence type="ECO:0000256" key="1">
    <source>
        <dbReference type="ARBA" id="ARBA00022490"/>
    </source>
</evidence>
<comment type="subcellular location">
    <subcellularLocation>
        <location evidence="5">Cytoplasm</location>
    </subcellularLocation>
</comment>
<sequence>MERILGLDLGSRTCGIAMSDALGMLAHGVETYRFSENAYEKAADYIEKIINENQIKTVVLGLPKHMNGDLGERAEVSIMFKEMLEKRVTGLDVILIDERLTTKVAQDRLIFADVSRKKRKQVIDKMAAVAILQGYLDAQ</sequence>
<evidence type="ECO:0000256" key="5">
    <source>
        <dbReference type="HAMAP-Rule" id="MF_00651"/>
    </source>
</evidence>
<dbReference type="EMBL" id="FOIN01000010">
    <property type="protein sequence ID" value="SET42578.1"/>
    <property type="molecule type" value="Genomic_DNA"/>
</dbReference>
<dbReference type="CDD" id="cd16964">
    <property type="entry name" value="YqgF"/>
    <property type="match status" value="1"/>
</dbReference>
<keyword evidence="3 5" id="KW-0540">Nuclease</keyword>
<evidence type="ECO:0000256" key="2">
    <source>
        <dbReference type="ARBA" id="ARBA00022517"/>
    </source>
</evidence>
<evidence type="ECO:0000259" key="6">
    <source>
        <dbReference type="SMART" id="SM00732"/>
    </source>
</evidence>
<name>A0A1I0EBG5_9FIRM</name>
<dbReference type="InterPro" id="IPR037027">
    <property type="entry name" value="YqgF/RNaseH-like_dom_sf"/>
</dbReference>
<keyword evidence="4 5" id="KW-0378">Hydrolase</keyword>
<dbReference type="GeneID" id="78288211"/>
<dbReference type="PANTHER" id="PTHR33317:SF4">
    <property type="entry name" value="POLYNUCLEOTIDYL TRANSFERASE, RIBONUCLEASE H-LIKE SUPERFAMILY PROTEIN"/>
    <property type="match status" value="1"/>
</dbReference>
<dbReference type="InterPro" id="IPR005227">
    <property type="entry name" value="YqgF"/>
</dbReference>
<protein>
    <recommendedName>
        <fullName evidence="5">Putative pre-16S rRNA nuclease</fullName>
        <ecNumber evidence="5">3.1.-.-</ecNumber>
    </recommendedName>
</protein>
<dbReference type="SMART" id="SM00732">
    <property type="entry name" value="YqgFc"/>
    <property type="match status" value="1"/>
</dbReference>
<dbReference type="GO" id="GO:0016788">
    <property type="term" value="F:hydrolase activity, acting on ester bonds"/>
    <property type="evidence" value="ECO:0007669"/>
    <property type="project" value="UniProtKB-UniRule"/>
</dbReference>
<dbReference type="PANTHER" id="PTHR33317">
    <property type="entry name" value="POLYNUCLEOTIDYL TRANSFERASE, RIBONUCLEASE H-LIKE SUPERFAMILY PROTEIN"/>
    <property type="match status" value="1"/>
</dbReference>
<dbReference type="GO" id="GO:0005829">
    <property type="term" value="C:cytosol"/>
    <property type="evidence" value="ECO:0007669"/>
    <property type="project" value="TreeGrafter"/>
</dbReference>
<dbReference type="RefSeq" id="WP_092353478.1">
    <property type="nucleotide sequence ID" value="NZ_CAOKXG010000009.1"/>
</dbReference>
<dbReference type="OrthoDB" id="9796140at2"/>
<dbReference type="SUPFAM" id="SSF53098">
    <property type="entry name" value="Ribonuclease H-like"/>
    <property type="match status" value="1"/>
</dbReference>
<accession>A0A1I0EBG5</accession>
<dbReference type="Gene3D" id="3.30.420.140">
    <property type="entry name" value="YqgF/RNase H-like domain"/>
    <property type="match status" value="1"/>
</dbReference>
<keyword evidence="1 5" id="KW-0963">Cytoplasm</keyword>
<proteinExistence type="inferred from homology"/>
<reference evidence="8" key="1">
    <citation type="submission" date="2016-10" db="EMBL/GenBank/DDBJ databases">
        <authorList>
            <person name="Varghese N."/>
            <person name="Submissions S."/>
        </authorList>
    </citation>
    <scope>NUCLEOTIDE SEQUENCE [LARGE SCALE GENOMIC DNA]</scope>
    <source>
        <strain evidence="8">DSM 1551</strain>
    </source>
</reference>
<dbReference type="GO" id="GO:0000967">
    <property type="term" value="P:rRNA 5'-end processing"/>
    <property type="evidence" value="ECO:0007669"/>
    <property type="project" value="UniProtKB-UniRule"/>
</dbReference>
<gene>
    <name evidence="7" type="ORF">SAMN04489758_11051</name>
</gene>
<dbReference type="EC" id="3.1.-.-" evidence="5"/>
<dbReference type="NCBIfam" id="TIGR00250">
    <property type="entry name" value="RNAse_H_YqgF"/>
    <property type="match status" value="1"/>
</dbReference>
<keyword evidence="8" id="KW-1185">Reference proteome</keyword>
<organism evidence="7 8">
    <name type="scientific">Thomasclavelia cocleata</name>
    <dbReference type="NCBI Taxonomy" id="69824"/>
    <lineage>
        <taxon>Bacteria</taxon>
        <taxon>Bacillati</taxon>
        <taxon>Bacillota</taxon>
        <taxon>Erysipelotrichia</taxon>
        <taxon>Erysipelotrichales</taxon>
        <taxon>Coprobacillaceae</taxon>
        <taxon>Thomasclavelia</taxon>
    </lineage>
</organism>
<evidence type="ECO:0000256" key="3">
    <source>
        <dbReference type="ARBA" id="ARBA00022722"/>
    </source>
</evidence>
<evidence type="ECO:0000313" key="8">
    <source>
        <dbReference type="Proteomes" id="UP000198558"/>
    </source>
</evidence>
<dbReference type="InterPro" id="IPR012337">
    <property type="entry name" value="RNaseH-like_sf"/>
</dbReference>
<comment type="similarity">
    <text evidence="5">Belongs to the YqgF HJR family.</text>
</comment>
<evidence type="ECO:0000313" key="7">
    <source>
        <dbReference type="EMBL" id="SET42578.1"/>
    </source>
</evidence>
<dbReference type="GO" id="GO:0004518">
    <property type="term" value="F:nuclease activity"/>
    <property type="evidence" value="ECO:0007669"/>
    <property type="project" value="UniProtKB-KW"/>
</dbReference>
<comment type="function">
    <text evidence="5">Could be a nuclease involved in processing of the 5'-end of pre-16S rRNA.</text>
</comment>